<dbReference type="GO" id="GO:0030288">
    <property type="term" value="C:outer membrane-bounded periplasmic space"/>
    <property type="evidence" value="ECO:0007669"/>
    <property type="project" value="InterPro"/>
</dbReference>
<keyword evidence="1" id="KW-0802">TPR repeat</keyword>
<dbReference type="InterPro" id="IPR005534">
    <property type="entry name" value="Curli_assmbl/transp-comp_CsgG"/>
</dbReference>
<dbReference type="AlphaFoldDB" id="A0A8A4TNB1"/>
<dbReference type="InterPro" id="IPR019734">
    <property type="entry name" value="TPR_rpt"/>
</dbReference>
<organism evidence="2 3">
    <name type="scientific">Sulfidibacter corallicola</name>
    <dbReference type="NCBI Taxonomy" id="2818388"/>
    <lineage>
        <taxon>Bacteria</taxon>
        <taxon>Pseudomonadati</taxon>
        <taxon>Acidobacteriota</taxon>
        <taxon>Holophagae</taxon>
        <taxon>Acanthopleuribacterales</taxon>
        <taxon>Acanthopleuribacteraceae</taxon>
        <taxon>Sulfidibacter</taxon>
    </lineage>
</organism>
<dbReference type="Proteomes" id="UP000663929">
    <property type="component" value="Chromosome"/>
</dbReference>
<dbReference type="Pfam" id="PF03783">
    <property type="entry name" value="CsgG"/>
    <property type="match status" value="1"/>
</dbReference>
<name>A0A8A4TNB1_SULCO</name>
<accession>A0A8A4TNB1</accession>
<keyword evidence="3" id="KW-1185">Reference proteome</keyword>
<evidence type="ECO:0000313" key="2">
    <source>
        <dbReference type="EMBL" id="QTD51456.1"/>
    </source>
</evidence>
<dbReference type="SUPFAM" id="SSF48452">
    <property type="entry name" value="TPR-like"/>
    <property type="match status" value="1"/>
</dbReference>
<dbReference type="KEGG" id="scor:J3U87_03215"/>
<feature type="repeat" description="TPR" evidence="1">
    <location>
        <begin position="268"/>
        <end position="301"/>
    </location>
</feature>
<reference evidence="2" key="1">
    <citation type="submission" date="2021-03" db="EMBL/GenBank/DDBJ databases">
        <title>Acanthopleuribacteraceae sp. M133.</title>
        <authorList>
            <person name="Wang G."/>
        </authorList>
    </citation>
    <scope>NUCLEOTIDE SEQUENCE</scope>
    <source>
        <strain evidence="2">M133</strain>
    </source>
</reference>
<evidence type="ECO:0000313" key="3">
    <source>
        <dbReference type="Proteomes" id="UP000663929"/>
    </source>
</evidence>
<dbReference type="RefSeq" id="WP_237381584.1">
    <property type="nucleotide sequence ID" value="NZ_CP071793.1"/>
</dbReference>
<dbReference type="InterPro" id="IPR011990">
    <property type="entry name" value="TPR-like_helical_dom_sf"/>
</dbReference>
<dbReference type="Pfam" id="PF13424">
    <property type="entry name" value="TPR_12"/>
    <property type="match status" value="1"/>
</dbReference>
<protein>
    <submittedName>
        <fullName evidence="2">Tetratricopeptide repeat protein</fullName>
    </submittedName>
</protein>
<evidence type="ECO:0000256" key="1">
    <source>
        <dbReference type="PROSITE-ProRule" id="PRU00339"/>
    </source>
</evidence>
<dbReference type="Gene3D" id="3.40.50.10610">
    <property type="entry name" value="ABC-type transport auxiliary lipoprotein component"/>
    <property type="match status" value="1"/>
</dbReference>
<dbReference type="PROSITE" id="PS50005">
    <property type="entry name" value="TPR"/>
    <property type="match status" value="1"/>
</dbReference>
<dbReference type="EMBL" id="CP071793">
    <property type="protein sequence ID" value="QTD51456.1"/>
    <property type="molecule type" value="Genomic_DNA"/>
</dbReference>
<dbReference type="Gene3D" id="1.25.40.10">
    <property type="entry name" value="Tetratricopeptide repeat domain"/>
    <property type="match status" value="1"/>
</dbReference>
<sequence>MLHILSVIALFGYNGYPDIRDMFLKSFNAKVVVTMTHPPSLRLDIQRVAIKGAGGPCVDEVLTDLADQFLDNGVEVLDRANTETILSEIDFGASGYVNRDTALHLGELLQADALVLVKGHYCKTEHRRDSNSYTDKKGVRHTTYRVYTDGHFKVGVQIIDFMTGRLYESEIVEGRSIASNSSSDGYPSYPSKVDARNRAIADGMARLARMFFSWQERREFVFFDNKKLGLREAANLVRIGEYREALARARISAEAAETSPKVKSKLKARARYNLGMCHFILGEHDQALTHLTRAYQISSTKVFREAVLECKRSKQLAEQVSAALDLRRGAEREGGGRDPNR</sequence>
<proteinExistence type="predicted"/>
<gene>
    <name evidence="2" type="ORF">J3U87_03215</name>
</gene>
<dbReference type="SMART" id="SM00028">
    <property type="entry name" value="TPR"/>
    <property type="match status" value="1"/>
</dbReference>